<organism evidence="2 3">
    <name type="scientific">Bradyrhizobium cosmicum</name>
    <dbReference type="NCBI Taxonomy" id="1404864"/>
    <lineage>
        <taxon>Bacteria</taxon>
        <taxon>Pseudomonadati</taxon>
        <taxon>Pseudomonadota</taxon>
        <taxon>Alphaproteobacteria</taxon>
        <taxon>Hyphomicrobiales</taxon>
        <taxon>Nitrobacteraceae</taxon>
        <taxon>Bradyrhizobium</taxon>
    </lineage>
</organism>
<evidence type="ECO:0000313" key="3">
    <source>
        <dbReference type="Proteomes" id="UP000007886"/>
    </source>
</evidence>
<evidence type="ECO:0000313" key="2">
    <source>
        <dbReference type="EMBL" id="BAL77174.1"/>
    </source>
</evidence>
<keyword evidence="1" id="KW-0472">Membrane</keyword>
<keyword evidence="1" id="KW-0812">Transmembrane</keyword>
<evidence type="ECO:0000256" key="1">
    <source>
        <dbReference type="SAM" id="Phobius"/>
    </source>
</evidence>
<dbReference type="Proteomes" id="UP000007886">
    <property type="component" value="Chromosome"/>
</dbReference>
<name>A0AAI8MEV5_9BRAD</name>
<sequence>MRLGGGLGRNHRLGTKGCGGRRRLVGMIMVVMIVLAVMTMIMIVGVMVIVIMGMMIIVVIMFAMVVVVMIVSFVLAMKLRIGVQMLAFVRSALGVLRPCLALDRLGCQIGAFDDVAADAFALAATARVAVA</sequence>
<proteinExistence type="predicted"/>
<reference evidence="2 3" key="1">
    <citation type="journal article" date="2012" name="Microbes Environ.">
        <title>Complete genome sequence of Bradyrhizobium sp. S23321: insights into symbiosis evolution in soil oligotrophs.</title>
        <authorList>
            <person name="Okubo T."/>
            <person name="Tsukui T."/>
            <person name="Maita H."/>
            <person name="Okamoto S."/>
            <person name="Oshima K."/>
            <person name="Fujisawa T."/>
            <person name="Saito A."/>
            <person name="Futamata H."/>
            <person name="Hattori R."/>
            <person name="Shimomura Y."/>
            <person name="Haruta S."/>
            <person name="Morimoto S."/>
            <person name="Wang Y."/>
            <person name="Sakai Y."/>
            <person name="Hattori M."/>
            <person name="Aizawa S."/>
            <person name="Nagashima K.V.P."/>
            <person name="Masuda S."/>
            <person name="Hattori T."/>
            <person name="Yamashita A."/>
            <person name="Bao Z."/>
            <person name="Hayatsu M."/>
            <person name="Kajiya-Kanegae H."/>
            <person name="Yoshinaga I."/>
            <person name="Sakamoto K."/>
            <person name="Toyota K."/>
            <person name="Nakao M."/>
            <person name="Kohara M."/>
            <person name="Anda M."/>
            <person name="Niwa R."/>
            <person name="Jung-Hwan P."/>
            <person name="Sameshima-Saito R."/>
            <person name="Tokuda S."/>
            <person name="Yamamoto S."/>
            <person name="Yamamoto S."/>
            <person name="Yokoyama T."/>
            <person name="Akutsu T."/>
            <person name="Nakamura Y."/>
            <person name="Nakahira-Yanaka Y."/>
            <person name="Takada Hoshino Y."/>
            <person name="Hirakawa H."/>
            <person name="Mitsui H."/>
            <person name="Terasawa K."/>
            <person name="Itakura M."/>
            <person name="Sato S."/>
            <person name="Ikeda-Ohtsubo W."/>
            <person name="Sakakura N."/>
            <person name="Kaminuma E."/>
            <person name="Minamisawa K."/>
        </authorList>
    </citation>
    <scope>NUCLEOTIDE SEQUENCE [LARGE SCALE GENOMIC DNA]</scope>
    <source>
        <strain evidence="2 3">S23321</strain>
    </source>
</reference>
<dbReference type="EMBL" id="AP012279">
    <property type="protein sequence ID" value="BAL77174.1"/>
    <property type="molecule type" value="Genomic_DNA"/>
</dbReference>
<dbReference type="AlphaFoldDB" id="A0AAI8MEV5"/>
<feature type="transmembrane region" description="Helical" evidence="1">
    <location>
        <begin position="55"/>
        <end position="76"/>
    </location>
</feature>
<feature type="transmembrane region" description="Helical" evidence="1">
    <location>
        <begin position="24"/>
        <end position="49"/>
    </location>
</feature>
<protein>
    <submittedName>
        <fullName evidence="2">Uncharacterized protein</fullName>
    </submittedName>
</protein>
<keyword evidence="1" id="KW-1133">Transmembrane helix</keyword>
<accession>A0AAI8MEV5</accession>
<dbReference type="KEGG" id="brs:S23_39790"/>
<gene>
    <name evidence="2" type="ORF">S23_39790</name>
</gene>
<keyword evidence="3" id="KW-1185">Reference proteome</keyword>